<proteinExistence type="predicted"/>
<reference evidence="2 3" key="1">
    <citation type="submission" date="2009-04" db="EMBL/GenBank/DDBJ databases">
        <authorList>
            <person name="Sebastian Y."/>
            <person name="Madupu R."/>
            <person name="Durkin A.S."/>
            <person name="Torralba M."/>
            <person name="Methe B."/>
            <person name="Sutton G.G."/>
            <person name="Strausberg R.L."/>
            <person name="Nelson K.E."/>
        </authorList>
    </citation>
    <scope>NUCLEOTIDE SEQUENCE [LARGE SCALE GENOMIC DNA]</scope>
    <source>
        <strain evidence="3">ATCC 35406 / BCRC 14492 / JCM 8526 / NCTC 13058 / HG 370</strain>
    </source>
</reference>
<keyword evidence="1" id="KW-0812">Transmembrane</keyword>
<name>C3JA08_POREA</name>
<evidence type="ECO:0000313" key="3">
    <source>
        <dbReference type="Proteomes" id="UP000004295"/>
    </source>
</evidence>
<sequence>MKGLLVGAAIGFIAGMIDVIPMLNLYGIKKRGDSLVS</sequence>
<protein>
    <submittedName>
        <fullName evidence="2">Uncharacterized protein</fullName>
    </submittedName>
</protein>
<feature type="transmembrane region" description="Helical" evidence="1">
    <location>
        <begin position="6"/>
        <end position="28"/>
    </location>
</feature>
<dbReference type="Proteomes" id="UP000004295">
    <property type="component" value="Unassembled WGS sequence"/>
</dbReference>
<organism evidence="2 3">
    <name type="scientific">Porphyromonas endodontalis (strain ATCC 35406 / DSM 24491 / JCM 8526 / CCUG 16442 / BCRC 14492 / NCTC 13058 / HG 370)</name>
    <name type="common">Bacteroides endodontalis</name>
    <dbReference type="NCBI Taxonomy" id="553175"/>
    <lineage>
        <taxon>Bacteria</taxon>
        <taxon>Pseudomonadati</taxon>
        <taxon>Bacteroidota</taxon>
        <taxon>Bacteroidia</taxon>
        <taxon>Bacteroidales</taxon>
        <taxon>Porphyromonadaceae</taxon>
        <taxon>Porphyromonas</taxon>
    </lineage>
</organism>
<keyword evidence="1" id="KW-0472">Membrane</keyword>
<accession>C3JA08</accession>
<keyword evidence="1" id="KW-1133">Transmembrane helix</keyword>
<evidence type="ECO:0000256" key="1">
    <source>
        <dbReference type="SAM" id="Phobius"/>
    </source>
</evidence>
<dbReference type="AlphaFoldDB" id="C3JA08"/>
<dbReference type="EMBL" id="ACNN01000016">
    <property type="protein sequence ID" value="EEN83028.1"/>
    <property type="molecule type" value="Genomic_DNA"/>
</dbReference>
<dbReference type="STRING" id="553175.POREN0001_0930"/>
<evidence type="ECO:0000313" key="2">
    <source>
        <dbReference type="EMBL" id="EEN83028.1"/>
    </source>
</evidence>
<comment type="caution">
    <text evidence="2">The sequence shown here is derived from an EMBL/GenBank/DDBJ whole genome shotgun (WGS) entry which is preliminary data.</text>
</comment>
<keyword evidence="3" id="KW-1185">Reference proteome</keyword>
<gene>
    <name evidence="2" type="ORF">POREN0001_0930</name>
</gene>